<dbReference type="PANTHER" id="PTHR10658">
    <property type="entry name" value="PHOSPHATIDYLINOSITOL TRANSFER PROTEIN"/>
    <property type="match status" value="1"/>
</dbReference>
<dbReference type="AlphaFoldDB" id="A0A176VWD7"/>
<feature type="compositionally biased region" description="Basic and acidic residues" evidence="1">
    <location>
        <begin position="608"/>
        <end position="618"/>
    </location>
</feature>
<feature type="region of interest" description="Disordered" evidence="1">
    <location>
        <begin position="36"/>
        <end position="81"/>
    </location>
</feature>
<feature type="region of interest" description="Disordered" evidence="1">
    <location>
        <begin position="1"/>
        <end position="22"/>
    </location>
</feature>
<feature type="domain" description="Phosphatidylinositol transfer protein N-terminal" evidence="2">
    <location>
        <begin position="143"/>
        <end position="385"/>
    </location>
</feature>
<protein>
    <recommendedName>
        <fullName evidence="2">Phosphatidylinositol transfer protein N-terminal domain-containing protein</fullName>
    </recommendedName>
</protein>
<dbReference type="SUPFAM" id="SSF55961">
    <property type="entry name" value="Bet v1-like"/>
    <property type="match status" value="1"/>
</dbReference>
<dbReference type="InterPro" id="IPR055261">
    <property type="entry name" value="PI_transfer_N"/>
</dbReference>
<feature type="region of interest" description="Disordered" evidence="1">
    <location>
        <begin position="587"/>
        <end position="618"/>
    </location>
</feature>
<dbReference type="GO" id="GO:0071944">
    <property type="term" value="C:cell periphery"/>
    <property type="evidence" value="ECO:0007669"/>
    <property type="project" value="UniProtKB-ARBA"/>
</dbReference>
<dbReference type="FunFam" id="3.30.530.20:FF:000028">
    <property type="entry name" value="Phosphatidylinositol transfer protein 5"/>
    <property type="match status" value="1"/>
</dbReference>
<dbReference type="GO" id="GO:0005737">
    <property type="term" value="C:cytoplasm"/>
    <property type="evidence" value="ECO:0007669"/>
    <property type="project" value="UniProtKB-ARBA"/>
</dbReference>
<dbReference type="GO" id="GO:0008526">
    <property type="term" value="F:phosphatidylinositol transfer activity"/>
    <property type="evidence" value="ECO:0007669"/>
    <property type="project" value="UniProtKB-ARBA"/>
</dbReference>
<accession>A0A176VWD7</accession>
<feature type="region of interest" description="Disordered" evidence="1">
    <location>
        <begin position="448"/>
        <end position="477"/>
    </location>
</feature>
<dbReference type="EMBL" id="LVLJ01002405">
    <property type="protein sequence ID" value="OAE25067.1"/>
    <property type="molecule type" value="Genomic_DNA"/>
</dbReference>
<comment type="caution">
    <text evidence="3">The sequence shown here is derived from an EMBL/GenBank/DDBJ whole genome shotgun (WGS) entry which is preliminary data.</text>
</comment>
<name>A0A176VWD7_MARPO</name>
<sequence length="643" mass="70517">MGGTRRLPDGGRVEVEPWEEGMSGSVILMTGWPLVSSSDDKEKLRGQEGGPAKEKHEEGREGGRAEEAKREREEGGGGGRRIARSQVSCCEIEIWGGGLGCAPAAGFGCIGWKTSVRKKLTPGKRGSWCKAQQIRAEEDRMVAIWEYRIVLPFTVEEYKIAQLYMVAKYSASESSEDNGDGVEVLKNEPFEERDRRGQYTHKLYHLASKLPSWLVSLLPKKALMLEEEAWNAYPHCTTVLKCPFFNKFRLILETTHLPDRGTSDNALGLDPKTLKKRQVEYIDIATDQVENYVEDEDPTKFKSQRTGRGPLQEGWSEKCEPVMCAYKCVTVDVPYWGFGSRIEKFISKNAQRKILLEGHRKCFCWLDEWHGLTMDDVRRMEYETAEAMAKARAMALRRRIADDDAFDCAVDGLAVDEEKLGGQDSGIKSGLLEEQPITPRLGTIVAKVPGGSLSRSNTPRSGTPRSKDFSGSPSLMRRPSLVGPSFSVGITTLSASDVDDFNLGGSAPPMPLSQWSSALAAASELENGATNDLASSSGPLLRNGSCESFNSIHSGAADLAAAVEDSADVAQCVDVLDRAINWTKSRAKMSPGNKASGKVAPLQSNSGHNDEKTRKGTKEVEHYVGVLENALSAVKKRPSKSTQ</sequence>
<dbReference type="InterPro" id="IPR023393">
    <property type="entry name" value="START-like_dom_sf"/>
</dbReference>
<evidence type="ECO:0000313" key="3">
    <source>
        <dbReference type="EMBL" id="OAE25067.1"/>
    </source>
</evidence>
<feature type="compositionally biased region" description="Polar residues" evidence="1">
    <location>
        <begin position="453"/>
        <end position="473"/>
    </location>
</feature>
<organism evidence="3 4">
    <name type="scientific">Marchantia polymorpha subsp. ruderalis</name>
    <dbReference type="NCBI Taxonomy" id="1480154"/>
    <lineage>
        <taxon>Eukaryota</taxon>
        <taxon>Viridiplantae</taxon>
        <taxon>Streptophyta</taxon>
        <taxon>Embryophyta</taxon>
        <taxon>Marchantiophyta</taxon>
        <taxon>Marchantiopsida</taxon>
        <taxon>Marchantiidae</taxon>
        <taxon>Marchantiales</taxon>
        <taxon>Marchantiaceae</taxon>
        <taxon>Marchantia</taxon>
    </lineage>
</organism>
<evidence type="ECO:0000313" key="4">
    <source>
        <dbReference type="Proteomes" id="UP000077202"/>
    </source>
</evidence>
<feature type="compositionally biased region" description="Basic and acidic residues" evidence="1">
    <location>
        <begin position="1"/>
        <end position="15"/>
    </location>
</feature>
<dbReference type="PANTHER" id="PTHR10658:SF87">
    <property type="entry name" value="PHOSPHATIDYLINOSITOL TRANSFER PROTEIN"/>
    <property type="match status" value="1"/>
</dbReference>
<dbReference type="PRINTS" id="PR00391">
    <property type="entry name" value="PITRANSFER"/>
</dbReference>
<dbReference type="Pfam" id="PF02121">
    <property type="entry name" value="IP_trans"/>
    <property type="match status" value="1"/>
</dbReference>
<proteinExistence type="predicted"/>
<dbReference type="Proteomes" id="UP000077202">
    <property type="component" value="Unassembled WGS sequence"/>
</dbReference>
<dbReference type="InterPro" id="IPR001666">
    <property type="entry name" value="PI_transfer"/>
</dbReference>
<reference evidence="3" key="1">
    <citation type="submission" date="2016-03" db="EMBL/GenBank/DDBJ databases">
        <title>Mechanisms controlling the formation of the plant cell surface in tip-growing cells are functionally conserved among land plants.</title>
        <authorList>
            <person name="Honkanen S."/>
            <person name="Jones V.A."/>
            <person name="Morieri G."/>
            <person name="Champion C."/>
            <person name="Hetherington A.J."/>
            <person name="Kelly S."/>
            <person name="Saint-Marcoux D."/>
            <person name="Proust H."/>
            <person name="Prescott H."/>
            <person name="Dolan L."/>
        </authorList>
    </citation>
    <scope>NUCLEOTIDE SEQUENCE [LARGE SCALE GENOMIC DNA]</scope>
    <source>
        <tissue evidence="3">Whole gametophyte</tissue>
    </source>
</reference>
<evidence type="ECO:0000256" key="1">
    <source>
        <dbReference type="SAM" id="MobiDB-lite"/>
    </source>
</evidence>
<gene>
    <name evidence="3" type="ORF">AXG93_1163s1020</name>
</gene>
<keyword evidence="4" id="KW-1185">Reference proteome</keyword>
<feature type="compositionally biased region" description="Basic and acidic residues" evidence="1">
    <location>
        <begin position="38"/>
        <end position="75"/>
    </location>
</feature>
<dbReference type="CDD" id="cd07815">
    <property type="entry name" value="SRPBCC_PITP"/>
    <property type="match status" value="1"/>
</dbReference>
<evidence type="ECO:0000259" key="2">
    <source>
        <dbReference type="Pfam" id="PF02121"/>
    </source>
</evidence>
<dbReference type="Gene3D" id="3.30.530.20">
    <property type="match status" value="1"/>
</dbReference>